<dbReference type="InterPro" id="IPR049207">
    <property type="entry name" value="DUF4246_N"/>
</dbReference>
<dbReference type="InterPro" id="IPR049192">
    <property type="entry name" value="DUF4246_C"/>
</dbReference>
<dbReference type="Proteomes" id="UP001446871">
    <property type="component" value="Unassembled WGS sequence"/>
</dbReference>
<feature type="domain" description="DUF4246" evidence="1">
    <location>
        <begin position="122"/>
        <end position="600"/>
    </location>
</feature>
<dbReference type="InterPro" id="IPR025340">
    <property type="entry name" value="DUF4246"/>
</dbReference>
<dbReference type="EMBL" id="JAQQWM010000005">
    <property type="protein sequence ID" value="KAK8064274.1"/>
    <property type="molecule type" value="Genomic_DNA"/>
</dbReference>
<dbReference type="Pfam" id="PF14033">
    <property type="entry name" value="DUF4246"/>
    <property type="match status" value="1"/>
</dbReference>
<evidence type="ECO:0000313" key="4">
    <source>
        <dbReference type="Proteomes" id="UP001446871"/>
    </source>
</evidence>
<dbReference type="PANTHER" id="PTHR33119">
    <property type="entry name" value="IFI3P"/>
    <property type="match status" value="1"/>
</dbReference>
<evidence type="ECO:0000259" key="1">
    <source>
        <dbReference type="Pfam" id="PF14033"/>
    </source>
</evidence>
<name>A0ABR1UZA0_9PEZI</name>
<accession>A0ABR1UZA0</accession>
<sequence length="704" mass="79114">MEDQHPKYPGLGLDLRHYASGGWPNRLPCYPIGHCANLHGATSDLIQVREVFMMAVMDRLSDKPDWDRKVFDEEILAKWRAEALQMPEEGIYRMVIEHVGPKLHGEKSKIALPERARYLSGEAFDYCIKELRSKARHFQKTGLIPTLDAVGNSVAKSDVLVGPELKTELAAAFDRLRADQAEAADVDWQPRSNDMVQNLVHPSMYPLVWGQSQFLQDEVVGTTDAVTEWAGKGETTPSQGENATAPSSRYAAMNDTGVGPQYWSANYQWLPANIEFRYDDTVRFTSYINNLHPAKYEGIYRTIEKLVERALPAWEQCIADCPFGLAAGGKIVGRKEARISPAKSACDEETDGLWEELDRDVLAQHDVKLDPDELEELLANAEMDASWTGEEDGNSDLENDVDGRSKEKRARLVTIHKDDLDEAKWKMIREPVFLQPDSFTEVDYAVAAGETLREKFLDSGLQVIVKLASIELTPEKPEFAAGSWHVEGQMNEHICATALYYLDSENVTPSSLAFRMGTSWDQDGLQIGGPCLQYYGSVDTPEGRLLAFPNVFQHRVSSFRLQDPTKPGHRRFLALWLVDPHQRIVSTANIPPQQLDWWADAVFKNDDPANPGSVGDMSPEVLAFLQEKEGLSEKLPASTKTTTVSHSLPPEIVDMVRKQGIVPAGLMSREEARAHRLKLMDERSQHDKTAEDMWFQAGYNFCEH</sequence>
<proteinExistence type="predicted"/>
<gene>
    <name evidence="3" type="ORF">PG996_008926</name>
</gene>
<dbReference type="PANTHER" id="PTHR33119:SF1">
    <property type="entry name" value="FE2OG DIOXYGENASE DOMAIN-CONTAINING PROTEIN"/>
    <property type="match status" value="1"/>
</dbReference>
<organism evidence="3 4">
    <name type="scientific">Apiospora saccharicola</name>
    <dbReference type="NCBI Taxonomy" id="335842"/>
    <lineage>
        <taxon>Eukaryota</taxon>
        <taxon>Fungi</taxon>
        <taxon>Dikarya</taxon>
        <taxon>Ascomycota</taxon>
        <taxon>Pezizomycotina</taxon>
        <taxon>Sordariomycetes</taxon>
        <taxon>Xylariomycetidae</taxon>
        <taxon>Amphisphaeriales</taxon>
        <taxon>Apiosporaceae</taxon>
        <taxon>Apiospora</taxon>
    </lineage>
</organism>
<evidence type="ECO:0000259" key="2">
    <source>
        <dbReference type="Pfam" id="PF21666"/>
    </source>
</evidence>
<reference evidence="3 4" key="1">
    <citation type="submission" date="2023-01" db="EMBL/GenBank/DDBJ databases">
        <title>Analysis of 21 Apiospora genomes using comparative genomics revels a genus with tremendous synthesis potential of carbohydrate active enzymes and secondary metabolites.</title>
        <authorList>
            <person name="Sorensen T."/>
        </authorList>
    </citation>
    <scope>NUCLEOTIDE SEQUENCE [LARGE SCALE GENOMIC DNA]</scope>
    <source>
        <strain evidence="3 4">CBS 83171</strain>
    </source>
</reference>
<dbReference type="Pfam" id="PF21666">
    <property type="entry name" value="DUF4246_N"/>
    <property type="match status" value="1"/>
</dbReference>
<evidence type="ECO:0000313" key="3">
    <source>
        <dbReference type="EMBL" id="KAK8064274.1"/>
    </source>
</evidence>
<comment type="caution">
    <text evidence="3">The sequence shown here is derived from an EMBL/GenBank/DDBJ whole genome shotgun (WGS) entry which is preliminary data.</text>
</comment>
<keyword evidence="4" id="KW-1185">Reference proteome</keyword>
<protein>
    <submittedName>
        <fullName evidence="3">Uncharacterized protein</fullName>
    </submittedName>
</protein>
<feature type="domain" description="DUF4246" evidence="2">
    <location>
        <begin position="8"/>
        <end position="82"/>
    </location>
</feature>